<keyword evidence="3" id="KW-1185">Reference proteome</keyword>
<evidence type="ECO:0008006" key="4">
    <source>
        <dbReference type="Google" id="ProtNLM"/>
    </source>
</evidence>
<evidence type="ECO:0000256" key="1">
    <source>
        <dbReference type="SAM" id="Phobius"/>
    </source>
</evidence>
<reference evidence="2 3" key="1">
    <citation type="journal article" date="2019" name="Genome Biol. Evol.">
        <title>Insights into the evolution of the New World diploid cottons (Gossypium, subgenus Houzingenia) based on genome sequencing.</title>
        <authorList>
            <person name="Grover C.E."/>
            <person name="Arick M.A. 2nd"/>
            <person name="Thrash A."/>
            <person name="Conover J.L."/>
            <person name="Sanders W.S."/>
            <person name="Peterson D.G."/>
            <person name="Frelichowski J.E."/>
            <person name="Scheffler J.A."/>
            <person name="Scheffler B.E."/>
            <person name="Wendel J.F."/>
        </authorList>
    </citation>
    <scope>NUCLEOTIDE SEQUENCE [LARGE SCALE GENOMIC DNA]</scope>
    <source>
        <strain evidence="2">0</strain>
        <tissue evidence="2">Leaf</tissue>
    </source>
</reference>
<accession>A0A7J9GXR8</accession>
<evidence type="ECO:0000313" key="3">
    <source>
        <dbReference type="Proteomes" id="UP000593560"/>
    </source>
</evidence>
<proteinExistence type="predicted"/>
<evidence type="ECO:0000313" key="2">
    <source>
        <dbReference type="EMBL" id="MBA0802290.1"/>
    </source>
</evidence>
<feature type="transmembrane region" description="Helical" evidence="1">
    <location>
        <begin position="35"/>
        <end position="54"/>
    </location>
</feature>
<dbReference type="Proteomes" id="UP000593560">
    <property type="component" value="Unassembled WGS sequence"/>
</dbReference>
<gene>
    <name evidence="2" type="ORF">Gohar_012601</name>
</gene>
<sequence>MGTQYTNIIMYSDGPRKTIVTGCKGVDNGGGITTWQIATFCKLLITLIILFLAIRIMI</sequence>
<keyword evidence="1" id="KW-0472">Membrane</keyword>
<keyword evidence="1" id="KW-1133">Transmembrane helix</keyword>
<dbReference type="AlphaFoldDB" id="A0A7J9GXR8"/>
<comment type="caution">
    <text evidence="2">The sequence shown here is derived from an EMBL/GenBank/DDBJ whole genome shotgun (WGS) entry which is preliminary data.</text>
</comment>
<dbReference type="OrthoDB" id="10433036at2759"/>
<keyword evidence="1" id="KW-0812">Transmembrane</keyword>
<dbReference type="EMBL" id="JABFAD010000007">
    <property type="protein sequence ID" value="MBA0802290.1"/>
    <property type="molecule type" value="Genomic_DNA"/>
</dbReference>
<protein>
    <recommendedName>
        <fullName evidence="4">Pectinesterase</fullName>
    </recommendedName>
</protein>
<organism evidence="2 3">
    <name type="scientific">Gossypium harknessii</name>
    <dbReference type="NCBI Taxonomy" id="34285"/>
    <lineage>
        <taxon>Eukaryota</taxon>
        <taxon>Viridiplantae</taxon>
        <taxon>Streptophyta</taxon>
        <taxon>Embryophyta</taxon>
        <taxon>Tracheophyta</taxon>
        <taxon>Spermatophyta</taxon>
        <taxon>Magnoliopsida</taxon>
        <taxon>eudicotyledons</taxon>
        <taxon>Gunneridae</taxon>
        <taxon>Pentapetalae</taxon>
        <taxon>rosids</taxon>
        <taxon>malvids</taxon>
        <taxon>Malvales</taxon>
        <taxon>Malvaceae</taxon>
        <taxon>Malvoideae</taxon>
        <taxon>Gossypium</taxon>
    </lineage>
</organism>
<name>A0A7J9GXR8_9ROSI</name>